<gene>
    <name evidence="1" type="ORF">KVH32_34660</name>
</gene>
<evidence type="ECO:0000313" key="1">
    <source>
        <dbReference type="EMBL" id="MBZ6156261.1"/>
    </source>
</evidence>
<organism evidence="1 2">
    <name type="scientific">Streptomyces olivaceus</name>
    <dbReference type="NCBI Taxonomy" id="47716"/>
    <lineage>
        <taxon>Bacteria</taxon>
        <taxon>Bacillati</taxon>
        <taxon>Actinomycetota</taxon>
        <taxon>Actinomycetes</taxon>
        <taxon>Kitasatosporales</taxon>
        <taxon>Streptomycetaceae</taxon>
        <taxon>Streptomyces</taxon>
    </lineage>
</organism>
<accession>A0ABS7WE81</accession>
<proteinExistence type="predicted"/>
<comment type="caution">
    <text evidence="1">The sequence shown here is derived from an EMBL/GenBank/DDBJ whole genome shotgun (WGS) entry which is preliminary data.</text>
</comment>
<evidence type="ECO:0000313" key="2">
    <source>
        <dbReference type="Proteomes" id="UP000758701"/>
    </source>
</evidence>
<dbReference type="RefSeq" id="WP_224310442.1">
    <property type="nucleotide sequence ID" value="NZ_JAHSST010000031.1"/>
</dbReference>
<sequence>MNSASTLFVPSGLANALAIGADNTVCLAVNAAEARAVERVRAASEIASLALQPIEDDIGTDDVDQEELPGALRNALQPEQSGCRALRCPPGHPDLATDLPGGLVPFPHHSLMDAVAARLGLRRAYSTTSAVDDVLTEQTAAANRKATDNGGRAIGPHGSALAMQPCVLDIRGRVLADVLHLESLLDDARTHGMPVRLIHRLEAAVRNGHMLTVLLSDTSHATADAHTAGH</sequence>
<dbReference type="EMBL" id="JAHSTP010000025">
    <property type="protein sequence ID" value="MBZ6156261.1"/>
    <property type="molecule type" value="Genomic_DNA"/>
</dbReference>
<name>A0ABS7WE81_STROV</name>
<protein>
    <submittedName>
        <fullName evidence="1">Uncharacterized protein</fullName>
    </submittedName>
</protein>
<dbReference type="Proteomes" id="UP000758701">
    <property type="component" value="Unassembled WGS sequence"/>
</dbReference>
<keyword evidence="2" id="KW-1185">Reference proteome</keyword>
<reference evidence="1 2" key="1">
    <citation type="submission" date="2021-06" db="EMBL/GenBank/DDBJ databases">
        <title>Ecological speciation of a Streptomyces species isolated from different habitats and geographic origins.</title>
        <authorList>
            <person name="Wang J."/>
        </authorList>
    </citation>
    <scope>NUCLEOTIDE SEQUENCE [LARGE SCALE GENOMIC DNA]</scope>
    <source>
        <strain evidence="1 2">FXJ8.012</strain>
    </source>
</reference>